<evidence type="ECO:0000313" key="2">
    <source>
        <dbReference type="EMBL" id="KAK3400595.1"/>
    </source>
</evidence>
<evidence type="ECO:0000256" key="1">
    <source>
        <dbReference type="SAM" id="MobiDB-lite"/>
    </source>
</evidence>
<organism evidence="2 3">
    <name type="scientific">Sordaria brevicollis</name>
    <dbReference type="NCBI Taxonomy" id="83679"/>
    <lineage>
        <taxon>Eukaryota</taxon>
        <taxon>Fungi</taxon>
        <taxon>Dikarya</taxon>
        <taxon>Ascomycota</taxon>
        <taxon>Pezizomycotina</taxon>
        <taxon>Sordariomycetes</taxon>
        <taxon>Sordariomycetidae</taxon>
        <taxon>Sordariales</taxon>
        <taxon>Sordariaceae</taxon>
        <taxon>Sordaria</taxon>
    </lineage>
</organism>
<comment type="caution">
    <text evidence="2">The sequence shown here is derived from an EMBL/GenBank/DDBJ whole genome shotgun (WGS) entry which is preliminary data.</text>
</comment>
<sequence length="380" mass="42058">MDHRGLASLKHGLDNKSKPQYPDEGGGKQTLWTHIHTLGQADGRSKQRERETGELGTSGLAKAYETKECLWAWHQLYSRGRQRHSRALHPGDLVRYSDFPAEFSERCPESTALCETRNWKVPYPAYLPFPTWPGNIKGQLAGITCFCRACHLGKLFFDAGNSASLSRNPPTEGRALDGQEFDGRRVRVDKASERSWQCPPHYNRGVSTVALSLSCLSVLAPPPPPPPLIRPHPLRSRRRATVCTTTRDQTVWPTITTQSAVPRLEETAYFYGKGEKVSRLSPPNLPRSASSRVCPRRTVPHPSCRACCPPRCGPYKLKNSTPAPTTIIPPSCLLRPAPVYKRGGAGGGREGMVLAVLVVHDGGLVGWIVVEEFTKLRKSE</sequence>
<dbReference type="EMBL" id="JAUTDP010000003">
    <property type="protein sequence ID" value="KAK3400595.1"/>
    <property type="molecule type" value="Genomic_DNA"/>
</dbReference>
<proteinExistence type="predicted"/>
<feature type="compositionally biased region" description="Basic and acidic residues" evidence="1">
    <location>
        <begin position="43"/>
        <end position="53"/>
    </location>
</feature>
<reference evidence="2" key="2">
    <citation type="submission" date="2023-07" db="EMBL/GenBank/DDBJ databases">
        <authorList>
            <consortium name="Lawrence Berkeley National Laboratory"/>
            <person name="Haridas S."/>
            <person name="Hensen N."/>
            <person name="Bonometti L."/>
            <person name="Westerberg I."/>
            <person name="Brannstrom I.O."/>
            <person name="Guillou S."/>
            <person name="Cros-Aarteil S."/>
            <person name="Calhoun S."/>
            <person name="Kuo A."/>
            <person name="Mondo S."/>
            <person name="Pangilinan J."/>
            <person name="Riley R."/>
            <person name="LaButti K."/>
            <person name="Andreopoulos B."/>
            <person name="Lipzen A."/>
            <person name="Chen C."/>
            <person name="Yanf M."/>
            <person name="Daum C."/>
            <person name="Ng V."/>
            <person name="Clum A."/>
            <person name="Steindorff A."/>
            <person name="Ohm R."/>
            <person name="Martin F."/>
            <person name="Silar P."/>
            <person name="Natvig D."/>
            <person name="Lalanne C."/>
            <person name="Gautier V."/>
            <person name="Ament-velasquez S.L."/>
            <person name="Kruys A."/>
            <person name="Hutchinson M.I."/>
            <person name="Powell A.J."/>
            <person name="Barry K."/>
            <person name="Miller A.N."/>
            <person name="Grigoriev I.V."/>
            <person name="Debuchy R."/>
            <person name="Gladieux P."/>
            <person name="Thoren M.H."/>
            <person name="Johannesson H."/>
        </authorList>
    </citation>
    <scope>NUCLEOTIDE SEQUENCE</scope>
    <source>
        <strain evidence="2">FGSC 1904</strain>
    </source>
</reference>
<protein>
    <submittedName>
        <fullName evidence="2">Uncharacterized protein</fullName>
    </submittedName>
</protein>
<name>A0AAE0PII8_SORBR</name>
<dbReference type="AlphaFoldDB" id="A0AAE0PII8"/>
<accession>A0AAE0PII8</accession>
<reference evidence="2" key="1">
    <citation type="journal article" date="2023" name="Mol. Phylogenet. Evol.">
        <title>Genome-scale phylogeny and comparative genomics of the fungal order Sordariales.</title>
        <authorList>
            <person name="Hensen N."/>
            <person name="Bonometti L."/>
            <person name="Westerberg I."/>
            <person name="Brannstrom I.O."/>
            <person name="Guillou S."/>
            <person name="Cros-Aarteil S."/>
            <person name="Calhoun S."/>
            <person name="Haridas S."/>
            <person name="Kuo A."/>
            <person name="Mondo S."/>
            <person name="Pangilinan J."/>
            <person name="Riley R."/>
            <person name="LaButti K."/>
            <person name="Andreopoulos B."/>
            <person name="Lipzen A."/>
            <person name="Chen C."/>
            <person name="Yan M."/>
            <person name="Daum C."/>
            <person name="Ng V."/>
            <person name="Clum A."/>
            <person name="Steindorff A."/>
            <person name="Ohm R.A."/>
            <person name="Martin F."/>
            <person name="Silar P."/>
            <person name="Natvig D.O."/>
            <person name="Lalanne C."/>
            <person name="Gautier V."/>
            <person name="Ament-Velasquez S.L."/>
            <person name="Kruys A."/>
            <person name="Hutchinson M.I."/>
            <person name="Powell A.J."/>
            <person name="Barry K."/>
            <person name="Miller A.N."/>
            <person name="Grigoriev I.V."/>
            <person name="Debuchy R."/>
            <person name="Gladieux P."/>
            <person name="Hiltunen Thoren M."/>
            <person name="Johannesson H."/>
        </authorList>
    </citation>
    <scope>NUCLEOTIDE SEQUENCE</scope>
    <source>
        <strain evidence="2">FGSC 1904</strain>
    </source>
</reference>
<feature type="region of interest" description="Disordered" evidence="1">
    <location>
        <begin position="38"/>
        <end position="57"/>
    </location>
</feature>
<feature type="compositionally biased region" description="Basic and acidic residues" evidence="1">
    <location>
        <begin position="1"/>
        <end position="17"/>
    </location>
</feature>
<gene>
    <name evidence="2" type="ORF">B0T20DRAFT_390487</name>
</gene>
<keyword evidence="3" id="KW-1185">Reference proteome</keyword>
<feature type="region of interest" description="Disordered" evidence="1">
    <location>
        <begin position="1"/>
        <end position="29"/>
    </location>
</feature>
<evidence type="ECO:0000313" key="3">
    <source>
        <dbReference type="Proteomes" id="UP001281003"/>
    </source>
</evidence>
<dbReference type="Proteomes" id="UP001281003">
    <property type="component" value="Unassembled WGS sequence"/>
</dbReference>